<comment type="caution">
    <text evidence="4">The sequence shown here is derived from an EMBL/GenBank/DDBJ whole genome shotgun (WGS) entry which is preliminary data.</text>
</comment>
<dbReference type="OrthoDB" id="188462at2759"/>
<dbReference type="PROSITE" id="PS50088">
    <property type="entry name" value="ANK_REPEAT"/>
    <property type="match status" value="1"/>
</dbReference>
<dbReference type="EMBL" id="NBNE01015308">
    <property type="protein sequence ID" value="OWY93867.1"/>
    <property type="molecule type" value="Genomic_DNA"/>
</dbReference>
<dbReference type="Proteomes" id="UP000198211">
    <property type="component" value="Unassembled WGS sequence"/>
</dbReference>
<keyword evidence="1" id="KW-0677">Repeat</keyword>
<keyword evidence="2 3" id="KW-0040">ANK repeat</keyword>
<dbReference type="InterPro" id="IPR036770">
    <property type="entry name" value="Ankyrin_rpt-contain_sf"/>
</dbReference>
<dbReference type="AlphaFoldDB" id="A0A225UKW1"/>
<dbReference type="Gene3D" id="1.25.40.20">
    <property type="entry name" value="Ankyrin repeat-containing domain"/>
    <property type="match status" value="2"/>
</dbReference>
<dbReference type="STRING" id="4795.A0A225UKW1"/>
<dbReference type="SUPFAM" id="SSF48403">
    <property type="entry name" value="Ankyrin repeat"/>
    <property type="match status" value="1"/>
</dbReference>
<dbReference type="InterPro" id="IPR002110">
    <property type="entry name" value="Ankyrin_rpt"/>
</dbReference>
<sequence>LNVIRFLVGKGANVDTRMSDLSTPLLNICARYSGELNVAEFLVDRGANSNAQDTTFGEMPLMRASRNGRLDIVQYLVEVRADVNSVANSKRTSLLYALEYDHLDVARFLVVIGADIYEKL</sequence>
<feature type="repeat" description="ANK" evidence="3">
    <location>
        <begin position="56"/>
        <end position="88"/>
    </location>
</feature>
<evidence type="ECO:0000256" key="1">
    <source>
        <dbReference type="ARBA" id="ARBA00022737"/>
    </source>
</evidence>
<protein>
    <submittedName>
        <fullName evidence="4">Uncharacterized protein</fullName>
    </submittedName>
</protein>
<proteinExistence type="predicted"/>
<accession>A0A225UKW1</accession>
<evidence type="ECO:0000313" key="4">
    <source>
        <dbReference type="EMBL" id="OWY93867.1"/>
    </source>
</evidence>
<gene>
    <name evidence="4" type="ORF">PHMEG_00036576</name>
</gene>
<dbReference type="PROSITE" id="PS50297">
    <property type="entry name" value="ANK_REP_REGION"/>
    <property type="match status" value="1"/>
</dbReference>
<dbReference type="PANTHER" id="PTHR24188:SF29">
    <property type="entry name" value="GH09064P"/>
    <property type="match status" value="1"/>
</dbReference>
<dbReference type="SMART" id="SM00248">
    <property type="entry name" value="ANK"/>
    <property type="match status" value="3"/>
</dbReference>
<evidence type="ECO:0000313" key="5">
    <source>
        <dbReference type="Proteomes" id="UP000198211"/>
    </source>
</evidence>
<organism evidence="4 5">
    <name type="scientific">Phytophthora megakarya</name>
    <dbReference type="NCBI Taxonomy" id="4795"/>
    <lineage>
        <taxon>Eukaryota</taxon>
        <taxon>Sar</taxon>
        <taxon>Stramenopiles</taxon>
        <taxon>Oomycota</taxon>
        <taxon>Peronosporomycetes</taxon>
        <taxon>Peronosporales</taxon>
        <taxon>Peronosporaceae</taxon>
        <taxon>Phytophthora</taxon>
    </lineage>
</organism>
<reference evidence="5" key="1">
    <citation type="submission" date="2017-03" db="EMBL/GenBank/DDBJ databases">
        <title>Phytopthora megakarya and P. palmivora, two closely related causual agents of cacao black pod achieved similar genome size and gene model numbers by different mechanisms.</title>
        <authorList>
            <person name="Ali S."/>
            <person name="Shao J."/>
            <person name="Larry D.J."/>
            <person name="Kronmiller B."/>
            <person name="Shen D."/>
            <person name="Strem M.D."/>
            <person name="Melnick R.L."/>
            <person name="Guiltinan M.J."/>
            <person name="Tyler B.M."/>
            <person name="Meinhardt L.W."/>
            <person name="Bailey B.A."/>
        </authorList>
    </citation>
    <scope>NUCLEOTIDE SEQUENCE [LARGE SCALE GENOMIC DNA]</scope>
    <source>
        <strain evidence="5">zdho120</strain>
    </source>
</reference>
<name>A0A225UKW1_9STRA</name>
<evidence type="ECO:0000256" key="2">
    <source>
        <dbReference type="ARBA" id="ARBA00023043"/>
    </source>
</evidence>
<keyword evidence="5" id="KW-1185">Reference proteome</keyword>
<evidence type="ECO:0000256" key="3">
    <source>
        <dbReference type="PROSITE-ProRule" id="PRU00023"/>
    </source>
</evidence>
<dbReference type="Pfam" id="PF12796">
    <property type="entry name" value="Ank_2"/>
    <property type="match status" value="1"/>
</dbReference>
<feature type="non-terminal residue" evidence="4">
    <location>
        <position position="1"/>
    </location>
</feature>
<dbReference type="PANTHER" id="PTHR24188">
    <property type="entry name" value="ANKYRIN REPEAT PROTEIN"/>
    <property type="match status" value="1"/>
</dbReference>